<proteinExistence type="predicted"/>
<name>A0AC61N3Z6_9FIRM</name>
<sequence>MLYRTLTENDTEAFFEMMCRLDEETEYMMYEPGERRERTKNLDRLRTNIEGANSGGDFLLAAVTEDGEIAGFIWASRGDLNRVLHTAYIVTGIRKAWRRQGIGTEFFNRLDDWARANGLVRLELTVECPNVGAKALYEKHGFCVEGIRPKSMKVNGAYVDEYYMGKILK</sequence>
<protein>
    <submittedName>
        <fullName evidence="1">GNAT family N-acetyltransferase</fullName>
    </submittedName>
</protein>
<gene>
    <name evidence="1" type="ORF">JYE49_10055</name>
</gene>
<keyword evidence="2" id="KW-1185">Reference proteome</keyword>
<evidence type="ECO:0000313" key="1">
    <source>
        <dbReference type="EMBL" id="QUC66211.1"/>
    </source>
</evidence>
<reference evidence="1" key="1">
    <citation type="submission" date="2021-01" db="EMBL/GenBank/DDBJ databases">
        <title>Complete genome sequence of Clostridiales bacterium R-7.</title>
        <authorList>
            <person name="Mahoney-Kurpe S.C."/>
            <person name="Palevich N."/>
            <person name="Koike S."/>
            <person name="Moon C.D."/>
            <person name="Attwood G.T."/>
        </authorList>
    </citation>
    <scope>NUCLEOTIDE SEQUENCE</scope>
    <source>
        <strain evidence="1">R-7</strain>
    </source>
</reference>
<organism evidence="1 2">
    <name type="scientific">Aristaeella hokkaidonensis</name>
    <dbReference type="NCBI Taxonomy" id="3046382"/>
    <lineage>
        <taxon>Bacteria</taxon>
        <taxon>Bacillati</taxon>
        <taxon>Bacillota</taxon>
        <taxon>Clostridia</taxon>
        <taxon>Eubacteriales</taxon>
        <taxon>Aristaeellaceae</taxon>
        <taxon>Aristaeella</taxon>
    </lineage>
</organism>
<accession>A0AC61N3Z6</accession>
<dbReference type="EMBL" id="CP068393">
    <property type="protein sequence ID" value="QUC66211.1"/>
    <property type="molecule type" value="Genomic_DNA"/>
</dbReference>
<evidence type="ECO:0000313" key="2">
    <source>
        <dbReference type="Proteomes" id="UP000682782"/>
    </source>
</evidence>
<dbReference type="Proteomes" id="UP000682782">
    <property type="component" value="Chromosome"/>
</dbReference>